<proteinExistence type="predicted"/>
<accession>A0A4C1UPC0</accession>
<dbReference type="Proteomes" id="UP000299102">
    <property type="component" value="Unassembled WGS sequence"/>
</dbReference>
<evidence type="ECO:0000313" key="1">
    <source>
        <dbReference type="EMBL" id="GBP27684.1"/>
    </source>
</evidence>
<dbReference type="EMBL" id="BGZK01000197">
    <property type="protein sequence ID" value="GBP27684.1"/>
    <property type="molecule type" value="Genomic_DNA"/>
</dbReference>
<name>A0A4C1UPC0_EUMVA</name>
<protein>
    <submittedName>
        <fullName evidence="1">Uncharacterized protein</fullName>
    </submittedName>
</protein>
<gene>
    <name evidence="1" type="ORF">EVAR_12730_1</name>
</gene>
<organism evidence="1 2">
    <name type="scientific">Eumeta variegata</name>
    <name type="common">Bagworm moth</name>
    <name type="synonym">Eumeta japonica</name>
    <dbReference type="NCBI Taxonomy" id="151549"/>
    <lineage>
        <taxon>Eukaryota</taxon>
        <taxon>Metazoa</taxon>
        <taxon>Ecdysozoa</taxon>
        <taxon>Arthropoda</taxon>
        <taxon>Hexapoda</taxon>
        <taxon>Insecta</taxon>
        <taxon>Pterygota</taxon>
        <taxon>Neoptera</taxon>
        <taxon>Endopterygota</taxon>
        <taxon>Lepidoptera</taxon>
        <taxon>Glossata</taxon>
        <taxon>Ditrysia</taxon>
        <taxon>Tineoidea</taxon>
        <taxon>Psychidae</taxon>
        <taxon>Oiketicinae</taxon>
        <taxon>Eumeta</taxon>
    </lineage>
</organism>
<reference evidence="1 2" key="1">
    <citation type="journal article" date="2019" name="Commun. Biol.">
        <title>The bagworm genome reveals a unique fibroin gene that provides high tensile strength.</title>
        <authorList>
            <person name="Kono N."/>
            <person name="Nakamura H."/>
            <person name="Ohtoshi R."/>
            <person name="Tomita M."/>
            <person name="Numata K."/>
            <person name="Arakawa K."/>
        </authorList>
    </citation>
    <scope>NUCLEOTIDE SEQUENCE [LARGE SCALE GENOMIC DNA]</scope>
</reference>
<dbReference type="AlphaFoldDB" id="A0A4C1UPC0"/>
<comment type="caution">
    <text evidence="1">The sequence shown here is derived from an EMBL/GenBank/DDBJ whole genome shotgun (WGS) entry which is preliminary data.</text>
</comment>
<keyword evidence="2" id="KW-1185">Reference proteome</keyword>
<evidence type="ECO:0000313" key="2">
    <source>
        <dbReference type="Proteomes" id="UP000299102"/>
    </source>
</evidence>
<sequence>MDARTPACDVGNIVFSIHTCNCLTAGLRVIAPKQLTGRTRKTERHSRNPRVGRPRPLSVSYTSSDFYGVSADLFKE</sequence>